<proteinExistence type="predicted"/>
<dbReference type="AlphaFoldDB" id="A0A914QBV8"/>
<dbReference type="Proteomes" id="UP000887578">
    <property type="component" value="Unplaced"/>
</dbReference>
<organism evidence="1 2">
    <name type="scientific">Panagrolaimus davidi</name>
    <dbReference type="NCBI Taxonomy" id="227884"/>
    <lineage>
        <taxon>Eukaryota</taxon>
        <taxon>Metazoa</taxon>
        <taxon>Ecdysozoa</taxon>
        <taxon>Nematoda</taxon>
        <taxon>Chromadorea</taxon>
        <taxon>Rhabditida</taxon>
        <taxon>Tylenchina</taxon>
        <taxon>Panagrolaimomorpha</taxon>
        <taxon>Panagrolaimoidea</taxon>
        <taxon>Panagrolaimidae</taxon>
        <taxon>Panagrolaimus</taxon>
    </lineage>
</organism>
<protein>
    <submittedName>
        <fullName evidence="2">Uncharacterized protein</fullName>
    </submittedName>
</protein>
<reference evidence="2" key="1">
    <citation type="submission" date="2022-11" db="UniProtKB">
        <authorList>
            <consortium name="WormBaseParasite"/>
        </authorList>
    </citation>
    <scope>IDENTIFICATION</scope>
</reference>
<dbReference type="WBParaSite" id="PDA_v2.g28723.t1">
    <property type="protein sequence ID" value="PDA_v2.g28723.t1"/>
    <property type="gene ID" value="PDA_v2.g28723"/>
</dbReference>
<evidence type="ECO:0000313" key="2">
    <source>
        <dbReference type="WBParaSite" id="PDA_v2.g28723.t1"/>
    </source>
</evidence>
<accession>A0A914QBV8</accession>
<sequence length="103" mass="12098">MKYLLQIPHFGTLGLFLISNIPESFDLDTFYAHMKKNKLTKFRLVFNHPISAAYINQLEAIFNEIYETEIHDYRPALIKYPGGDNVKYNRLVDKFLTTGEIRI</sequence>
<name>A0A914QBV8_9BILA</name>
<evidence type="ECO:0000313" key="1">
    <source>
        <dbReference type="Proteomes" id="UP000887578"/>
    </source>
</evidence>
<keyword evidence="1" id="KW-1185">Reference proteome</keyword>